<dbReference type="AlphaFoldDB" id="A0A9P6KZD4"/>
<dbReference type="InterPro" id="IPR057780">
    <property type="entry name" value="Beta-prop_Vps41"/>
</dbReference>
<dbReference type="InterPro" id="IPR001680">
    <property type="entry name" value="WD40_rpt"/>
</dbReference>
<dbReference type="PANTHER" id="PTHR19876">
    <property type="entry name" value="COATOMER"/>
    <property type="match status" value="1"/>
</dbReference>
<dbReference type="Gene3D" id="1.25.40.470">
    <property type="match status" value="1"/>
</dbReference>
<dbReference type="GO" id="GO:0006890">
    <property type="term" value="P:retrograde vesicle-mediated transport, Golgi to endoplasmic reticulum"/>
    <property type="evidence" value="ECO:0007669"/>
    <property type="project" value="TreeGrafter"/>
</dbReference>
<feature type="repeat" description="WD" evidence="3">
    <location>
        <begin position="222"/>
        <end position="261"/>
    </location>
</feature>
<dbReference type="InterPro" id="IPR015943">
    <property type="entry name" value="WD40/YVTN_repeat-like_dom_sf"/>
</dbReference>
<dbReference type="InterPro" id="IPR020472">
    <property type="entry name" value="WD40_PAC1"/>
</dbReference>
<dbReference type="InterPro" id="IPR036322">
    <property type="entry name" value="WD40_repeat_dom_sf"/>
</dbReference>
<dbReference type="PRINTS" id="PR00320">
    <property type="entry name" value="GPROTEINBRPT"/>
</dbReference>
<dbReference type="InterPro" id="IPR056176">
    <property type="entry name" value="TPR_COPA_B"/>
</dbReference>
<keyword evidence="1 3" id="KW-0853">WD repeat</keyword>
<dbReference type="Pfam" id="PF23953">
    <property type="entry name" value="TPR_COPA_B"/>
    <property type="match status" value="1"/>
</dbReference>
<dbReference type="SMART" id="SM00320">
    <property type="entry name" value="WD40"/>
    <property type="match status" value="6"/>
</dbReference>
<dbReference type="GO" id="GO:0030126">
    <property type="term" value="C:COPI vesicle coat"/>
    <property type="evidence" value="ECO:0007669"/>
    <property type="project" value="TreeGrafter"/>
</dbReference>
<dbReference type="SUPFAM" id="SSF50978">
    <property type="entry name" value="WD40 repeat-like"/>
    <property type="match status" value="1"/>
</dbReference>
<dbReference type="EMBL" id="SBJO01000118">
    <property type="protein sequence ID" value="KAF9762939.1"/>
    <property type="molecule type" value="Genomic_DNA"/>
</dbReference>
<organism evidence="6 7">
    <name type="scientific">Nosema granulosis</name>
    <dbReference type="NCBI Taxonomy" id="83296"/>
    <lineage>
        <taxon>Eukaryota</taxon>
        <taxon>Fungi</taxon>
        <taxon>Fungi incertae sedis</taxon>
        <taxon>Microsporidia</taxon>
        <taxon>Nosematidae</taxon>
        <taxon>Nosema</taxon>
    </lineage>
</organism>
<proteinExistence type="predicted"/>
<dbReference type="OrthoDB" id="10261470at2759"/>
<name>A0A9P6KZD4_9MICR</name>
<dbReference type="PANTHER" id="PTHR19876:SF2">
    <property type="entry name" value="COATOMER SUBUNIT BETA"/>
    <property type="match status" value="1"/>
</dbReference>
<reference evidence="6 7" key="1">
    <citation type="journal article" date="2020" name="Genome Biol. Evol.">
        <title>Comparative genomics of strictly vertically transmitted, feminizing microsporidia endosymbionts of amphipod crustaceans.</title>
        <authorList>
            <person name="Cormier A."/>
            <person name="Chebbi M.A."/>
            <person name="Giraud I."/>
            <person name="Wattier R."/>
            <person name="Teixeira M."/>
            <person name="Gilbert C."/>
            <person name="Rigaud T."/>
            <person name="Cordaux R."/>
        </authorList>
    </citation>
    <scope>NUCLEOTIDE SEQUENCE [LARGE SCALE GENOMIC DNA]</scope>
    <source>
        <strain evidence="6 7">Ou3-Ou53</strain>
    </source>
</reference>
<dbReference type="CDD" id="cd00200">
    <property type="entry name" value="WD40"/>
    <property type="match status" value="1"/>
</dbReference>
<comment type="caution">
    <text evidence="6">The sequence shown here is derived from an EMBL/GenBank/DDBJ whole genome shotgun (WGS) entry which is preliminary data.</text>
</comment>
<evidence type="ECO:0000256" key="2">
    <source>
        <dbReference type="ARBA" id="ARBA00022737"/>
    </source>
</evidence>
<evidence type="ECO:0000313" key="7">
    <source>
        <dbReference type="Proteomes" id="UP000740883"/>
    </source>
</evidence>
<dbReference type="GO" id="GO:0006886">
    <property type="term" value="P:intracellular protein transport"/>
    <property type="evidence" value="ECO:0007669"/>
    <property type="project" value="TreeGrafter"/>
</dbReference>
<evidence type="ECO:0000259" key="4">
    <source>
        <dbReference type="Pfam" id="PF23411"/>
    </source>
</evidence>
<gene>
    <name evidence="6" type="primary">beta'COP</name>
    <name evidence="6" type="ORF">NGRA_1646</name>
</gene>
<dbReference type="Pfam" id="PF23411">
    <property type="entry name" value="Beta-prop_Vps41"/>
    <property type="match status" value="1"/>
</dbReference>
<keyword evidence="7" id="KW-1185">Reference proteome</keyword>
<dbReference type="GO" id="GO:0006888">
    <property type="term" value="P:endoplasmic reticulum to Golgi vesicle-mediated transport"/>
    <property type="evidence" value="ECO:0007669"/>
    <property type="project" value="TreeGrafter"/>
</dbReference>
<keyword evidence="2" id="KW-0677">Repeat</keyword>
<feature type="domain" description="Vps41 beta-propeller" evidence="4">
    <location>
        <begin position="66"/>
        <end position="246"/>
    </location>
</feature>
<feature type="repeat" description="WD" evidence="3">
    <location>
        <begin position="180"/>
        <end position="221"/>
    </location>
</feature>
<feature type="repeat" description="WD" evidence="3">
    <location>
        <begin position="137"/>
        <end position="179"/>
    </location>
</feature>
<protein>
    <submittedName>
        <fullName evidence="6">Coatomer subunit beta</fullName>
    </submittedName>
</protein>
<dbReference type="GO" id="GO:0006891">
    <property type="term" value="P:intra-Golgi vesicle-mediated transport"/>
    <property type="evidence" value="ECO:0007669"/>
    <property type="project" value="TreeGrafter"/>
</dbReference>
<evidence type="ECO:0000256" key="1">
    <source>
        <dbReference type="ARBA" id="ARBA00022574"/>
    </source>
</evidence>
<evidence type="ECO:0000256" key="3">
    <source>
        <dbReference type="PROSITE-ProRule" id="PRU00221"/>
    </source>
</evidence>
<accession>A0A9P6KZD4</accession>
<dbReference type="PROSITE" id="PS50294">
    <property type="entry name" value="WD_REPEATS_REGION"/>
    <property type="match status" value="4"/>
</dbReference>
<dbReference type="PROSITE" id="PS50082">
    <property type="entry name" value="WD_REPEATS_2"/>
    <property type="match status" value="4"/>
</dbReference>
<dbReference type="Gene3D" id="2.130.10.10">
    <property type="entry name" value="YVTN repeat-like/Quinoprotein amine dehydrogenase"/>
    <property type="match status" value="1"/>
</dbReference>
<evidence type="ECO:0000259" key="5">
    <source>
        <dbReference type="Pfam" id="PF23953"/>
    </source>
</evidence>
<sequence length="705" mass="80463">MKLQKSTTKKFRSSRVKTLEIHPTKPLVVCGLYNGYVQTWDTANQKMLKEVHVSEYPIRTVKIVEKDSWVMLGTDEGKIYIFDLHSLRKIQSLDAHGDFIRKIEVHPSQEEFLTASDDGTIKRWSKASSSIKNIATYSGHTHFVMDVSYYPKDTRKFISCSLDGTIKLWDVGQNKAVKTYKGHINGINAVQFIPKQDYFVSASDDLSIRVWEITNSNPIATITGHTDNINSLYMYKDRIVSTSEDGTVKLWDSKTYQLKDTLTLNSGRVWEFREKDSVFVVGTDEDLVFIEIKSGNILSSLKSNKIVYVLQNQIFSYKDNSSKMLSEVDFYPSELAVSESGKSIALVGEGGYSLYSSLGFRKKQSGAGRCFQFISNSEWIVLEGYDVNFYNKTEIVRKLTIEGIKKVFCVNQNILVGVFENSTIFYDFDGNELNVLDFSIREIVAVGDFLVAFKENSFVVLKEGNILEKEENFFNYKVESFAACSEENLLVFSAEKKIFYLLVGENPYVSTFLASSGNVAGVGDGEIFLLEDGRIKKEAFDKKFLNFQRAILQDEDSEVEDSFRLKAISFFESLGLHDRALEICTSENHKFEILLKLNRLKEALEIADSPEKFKRLGKFFLKKSSNLEKAAECFYKAKDFRSLLFADLLSCKKYLSEISTNCIKEGYPNYALIASLKNQELEKARELLKDSPFYGIFQKRNFPLK</sequence>
<dbReference type="InterPro" id="IPR050844">
    <property type="entry name" value="Coatomer_complex_subunit"/>
</dbReference>
<dbReference type="Proteomes" id="UP000740883">
    <property type="component" value="Unassembled WGS sequence"/>
</dbReference>
<feature type="domain" description="COPA/B TPR" evidence="5">
    <location>
        <begin position="559"/>
        <end position="690"/>
    </location>
</feature>
<evidence type="ECO:0000313" key="6">
    <source>
        <dbReference type="EMBL" id="KAF9762939.1"/>
    </source>
</evidence>
<feature type="repeat" description="WD" evidence="3">
    <location>
        <begin position="93"/>
        <end position="125"/>
    </location>
</feature>